<dbReference type="GO" id="GO:0003964">
    <property type="term" value="F:RNA-directed DNA polymerase activity"/>
    <property type="evidence" value="ECO:0007669"/>
    <property type="project" value="UniProtKB-KW"/>
</dbReference>
<feature type="compositionally biased region" description="Low complexity" evidence="1">
    <location>
        <begin position="1"/>
        <end position="15"/>
    </location>
</feature>
<proteinExistence type="predicted"/>
<reference evidence="3" key="1">
    <citation type="journal article" date="2019" name="Sci. Rep.">
        <title>Draft genome of Tanacetum cinerariifolium, the natural source of mosquito coil.</title>
        <authorList>
            <person name="Yamashiro T."/>
            <person name="Shiraishi A."/>
            <person name="Satake H."/>
            <person name="Nakayama K."/>
        </authorList>
    </citation>
    <scope>NUCLEOTIDE SEQUENCE</scope>
</reference>
<sequence>MSSASAAVTYTSVYTHSEPEPIYPEYIPLEDEHILPAEEQPLPPLVSPTTESPGYVAESCPEEDPEEYEDDETENGPVDYPMDEGDEDDGDSSGDNADDEDEDEDEEDDEEEKEEHLAPADTIVVIPTDELVFPPKGTKSAEVERLLAMPTPLPSPLTSLSPPSIGESLTRCTAPAALPLPSLPLPLYMPPPIVRRDDIPEIEMPPRKKLCLSTLGFRYEVRESSTARPTRGQGIDYGFISTLDAEARRRGIGEVEYGIRDTWIDPAETVPEIAPMTMREVNTRVTKLAELHEHDTYDLYALLEDAQDCRTRISQRVDVDSIKSGSPFRASESPGAGVRTRVLALDTPDTAIAVEYSHSYTTPVVQMAETLRVMGDMRREMGDMQAELKIMAPVTRQGPSTLPNNTNLNNMTSESVQAMIDQALLRNSTNGDVSHSSHEDNRRNVQTARPSYYADFMKCQPLKFKGTEGRDAYSMTWEVLKKKMTDKYFPQGKIKKLEIELWNLKVKENNVLAYTERFQELTLISTKFVADETEKIDKYVNRLTDNIYESVKALKPKTLDETIELANDLMDQKLHTYAEKQSNNKRKADESFRNNHGQKQ</sequence>
<evidence type="ECO:0000256" key="1">
    <source>
        <dbReference type="SAM" id="MobiDB-lite"/>
    </source>
</evidence>
<feature type="region of interest" description="Disordered" evidence="1">
    <location>
        <begin position="1"/>
        <end position="121"/>
    </location>
</feature>
<dbReference type="Pfam" id="PF03732">
    <property type="entry name" value="Retrotrans_gag"/>
    <property type="match status" value="1"/>
</dbReference>
<feature type="compositionally biased region" description="Acidic residues" evidence="1">
    <location>
        <begin position="81"/>
        <end position="113"/>
    </location>
</feature>
<protein>
    <submittedName>
        <fullName evidence="3">Reverse transcriptase domain-containing protein</fullName>
    </submittedName>
</protein>
<dbReference type="EMBL" id="BKCJ010241927">
    <property type="protein sequence ID" value="GEZ11087.1"/>
    <property type="molecule type" value="Genomic_DNA"/>
</dbReference>
<feature type="region of interest" description="Disordered" evidence="1">
    <location>
        <begin position="578"/>
        <end position="600"/>
    </location>
</feature>
<keyword evidence="3" id="KW-0808">Transferase</keyword>
<evidence type="ECO:0000259" key="2">
    <source>
        <dbReference type="Pfam" id="PF03732"/>
    </source>
</evidence>
<accession>A0A699I3E4</accession>
<dbReference type="InterPro" id="IPR005162">
    <property type="entry name" value="Retrotrans_gag_dom"/>
</dbReference>
<name>A0A699I3E4_TANCI</name>
<feature type="compositionally biased region" description="Acidic residues" evidence="1">
    <location>
        <begin position="60"/>
        <end position="74"/>
    </location>
</feature>
<feature type="domain" description="Retrotransposon gag" evidence="2">
    <location>
        <begin position="471"/>
        <end position="542"/>
    </location>
</feature>
<organism evidence="3">
    <name type="scientific">Tanacetum cinerariifolium</name>
    <name type="common">Dalmatian daisy</name>
    <name type="synonym">Chrysanthemum cinerariifolium</name>
    <dbReference type="NCBI Taxonomy" id="118510"/>
    <lineage>
        <taxon>Eukaryota</taxon>
        <taxon>Viridiplantae</taxon>
        <taxon>Streptophyta</taxon>
        <taxon>Embryophyta</taxon>
        <taxon>Tracheophyta</taxon>
        <taxon>Spermatophyta</taxon>
        <taxon>Magnoliopsida</taxon>
        <taxon>eudicotyledons</taxon>
        <taxon>Gunneridae</taxon>
        <taxon>Pentapetalae</taxon>
        <taxon>asterids</taxon>
        <taxon>campanulids</taxon>
        <taxon>Asterales</taxon>
        <taxon>Asteraceae</taxon>
        <taxon>Asteroideae</taxon>
        <taxon>Anthemideae</taxon>
        <taxon>Anthemidinae</taxon>
        <taxon>Tanacetum</taxon>
    </lineage>
</organism>
<keyword evidence="3" id="KW-0548">Nucleotidyltransferase</keyword>
<gene>
    <name evidence="3" type="ORF">Tci_483060</name>
</gene>
<dbReference type="AlphaFoldDB" id="A0A699I3E4"/>
<evidence type="ECO:0000313" key="3">
    <source>
        <dbReference type="EMBL" id="GEZ11087.1"/>
    </source>
</evidence>
<comment type="caution">
    <text evidence="3">The sequence shown here is derived from an EMBL/GenBank/DDBJ whole genome shotgun (WGS) entry which is preliminary data.</text>
</comment>
<keyword evidence="3" id="KW-0695">RNA-directed DNA polymerase</keyword>